<dbReference type="KEGG" id="mmai:sS8_0115"/>
<feature type="region of interest" description="Disordered" evidence="1">
    <location>
        <begin position="50"/>
        <end position="70"/>
    </location>
</feature>
<name>A0A286P362_9GAMM</name>
<dbReference type="EMBL" id="AP017928">
    <property type="protein sequence ID" value="BBA32084.1"/>
    <property type="molecule type" value="Genomic_DNA"/>
</dbReference>
<feature type="compositionally biased region" description="Basic and acidic residues" evidence="1">
    <location>
        <begin position="60"/>
        <end position="70"/>
    </location>
</feature>
<accession>A0A286P362</accession>
<evidence type="ECO:0000313" key="2">
    <source>
        <dbReference type="EMBL" id="BBA32084.1"/>
    </source>
</evidence>
<organism evidence="2 3">
    <name type="scientific">Methylocaldum marinum</name>
    <dbReference type="NCBI Taxonomy" id="1432792"/>
    <lineage>
        <taxon>Bacteria</taxon>
        <taxon>Pseudomonadati</taxon>
        <taxon>Pseudomonadota</taxon>
        <taxon>Gammaproteobacteria</taxon>
        <taxon>Methylococcales</taxon>
        <taxon>Methylococcaceae</taxon>
        <taxon>Methylocaldum</taxon>
    </lineage>
</organism>
<dbReference type="AlphaFoldDB" id="A0A286P362"/>
<reference evidence="2 3" key="1">
    <citation type="submission" date="2016-12" db="EMBL/GenBank/DDBJ databases">
        <title>Genome sequencing of Methylocaldum marinum.</title>
        <authorList>
            <person name="Takeuchi M."/>
            <person name="Kamagata Y."/>
            <person name="Hiraoka S."/>
            <person name="Oshima K."/>
            <person name="Hattori M."/>
            <person name="Iwasaki W."/>
        </authorList>
    </citation>
    <scope>NUCLEOTIDE SEQUENCE [LARGE SCALE GENOMIC DNA]</scope>
    <source>
        <strain evidence="2 3">S8</strain>
    </source>
</reference>
<keyword evidence="3" id="KW-1185">Reference proteome</keyword>
<protein>
    <submittedName>
        <fullName evidence="2">Uncharacterized protein</fullName>
    </submittedName>
</protein>
<evidence type="ECO:0000256" key="1">
    <source>
        <dbReference type="SAM" id="MobiDB-lite"/>
    </source>
</evidence>
<dbReference type="Proteomes" id="UP000266313">
    <property type="component" value="Chromosome"/>
</dbReference>
<evidence type="ECO:0000313" key="3">
    <source>
        <dbReference type="Proteomes" id="UP000266313"/>
    </source>
</evidence>
<proteinExistence type="predicted"/>
<gene>
    <name evidence="2" type="ORF">sS8_0115</name>
</gene>
<sequence length="70" mass="8066">MAVRHSRDMLALKKSRPKFFDGFGMYGTRPLSLLADRPYALFKKEALIKSPMRRSGPPGRARDRARFRPS</sequence>